<dbReference type="PANTHER" id="PTHR23502:SF5">
    <property type="entry name" value="QUINIDINE RESISTANCE PROTEIN 3"/>
    <property type="match status" value="1"/>
</dbReference>
<dbReference type="GO" id="GO:0010509">
    <property type="term" value="P:intracellular polyamine homeostasis"/>
    <property type="evidence" value="ECO:0007669"/>
    <property type="project" value="TreeGrafter"/>
</dbReference>
<proteinExistence type="predicted"/>
<feature type="transmembrane region" description="Helical" evidence="6">
    <location>
        <begin position="93"/>
        <end position="113"/>
    </location>
</feature>
<feature type="transmembrane region" description="Helical" evidence="6">
    <location>
        <begin position="429"/>
        <end position="452"/>
    </location>
</feature>
<comment type="subcellular location">
    <subcellularLocation>
        <location evidence="1">Membrane</location>
        <topology evidence="1">Multi-pass membrane protein</topology>
    </subcellularLocation>
</comment>
<feature type="transmembrane region" description="Helical" evidence="6">
    <location>
        <begin position="495"/>
        <end position="516"/>
    </location>
</feature>
<feature type="transmembrane region" description="Helical" evidence="6">
    <location>
        <begin position="150"/>
        <end position="172"/>
    </location>
</feature>
<keyword evidence="3 6" id="KW-1133">Transmembrane helix</keyword>
<dbReference type="InterPro" id="IPR036259">
    <property type="entry name" value="MFS_trans_sf"/>
</dbReference>
<reference evidence="8 9" key="1">
    <citation type="submission" date="2019-07" db="EMBL/GenBank/DDBJ databases">
        <authorList>
            <person name="Friedrich A."/>
            <person name="Schacherer J."/>
        </authorList>
    </citation>
    <scope>NUCLEOTIDE SEQUENCE [LARGE SCALE GENOMIC DNA]</scope>
</reference>
<dbReference type="GO" id="GO:0005886">
    <property type="term" value="C:plasma membrane"/>
    <property type="evidence" value="ECO:0007669"/>
    <property type="project" value="TreeGrafter"/>
</dbReference>
<gene>
    <name evidence="8" type="primary">QDR3</name>
    <name evidence="8" type="ORF">DEBR0S5_00232G</name>
</gene>
<feature type="transmembrane region" description="Helical" evidence="6">
    <location>
        <begin position="458"/>
        <end position="483"/>
    </location>
</feature>
<feature type="compositionally biased region" description="Polar residues" evidence="5">
    <location>
        <begin position="1"/>
        <end position="10"/>
    </location>
</feature>
<dbReference type="PANTHER" id="PTHR23502">
    <property type="entry name" value="MAJOR FACILITATOR SUPERFAMILY"/>
    <property type="match status" value="1"/>
</dbReference>
<accession>A0A7D9CZ32</accession>
<evidence type="ECO:0000256" key="1">
    <source>
        <dbReference type="ARBA" id="ARBA00004141"/>
    </source>
</evidence>
<keyword evidence="2 6" id="KW-0812">Transmembrane</keyword>
<evidence type="ECO:0000256" key="3">
    <source>
        <dbReference type="ARBA" id="ARBA00022989"/>
    </source>
</evidence>
<evidence type="ECO:0000259" key="7">
    <source>
        <dbReference type="PROSITE" id="PS50850"/>
    </source>
</evidence>
<organism evidence="8 9">
    <name type="scientific">Dekkera bruxellensis</name>
    <name type="common">Brettanomyces custersii</name>
    <dbReference type="NCBI Taxonomy" id="5007"/>
    <lineage>
        <taxon>Eukaryota</taxon>
        <taxon>Fungi</taxon>
        <taxon>Dikarya</taxon>
        <taxon>Ascomycota</taxon>
        <taxon>Saccharomycotina</taxon>
        <taxon>Pichiomycetes</taxon>
        <taxon>Pichiales</taxon>
        <taxon>Pichiaceae</taxon>
        <taxon>Brettanomyces</taxon>
    </lineage>
</organism>
<sequence length="564" mass="62493">MSCTDGSPQNDDPVEEMEQNQAHPSIVPRNKMRGLLHNLLVVPEYSDPRETPEKLKRFIVFIVSFCAMLGPMATTILMPETASAVKDLHTNVSTFNVAIGVYLITLGVAPIWWSTFSEKFGRRSIYIISLFLYLVFTIGCATCQNVTSLAIFRILSGGSSASVQSVGAGSIADIYEPERRGAAIGYFYLGPLIGPMIAPIIGGLIAKEKGVSWRLSQWVLVALSGACVIAIIFFFPETLRKQDDKVEIRKILRERLKKHPCGDVTETEFNGIRCNNDEKECCSSVCSEISVPTDNSHNNGNSVNHSEVDDNNDDNDNAAVSSKHNKLMKYFRFYSYQPLKVFLFLRYPPAALSVIYSGVCFCFLYAVNLTLSYCYERSPYNFNSLQTGLTYIPNSLAYAVASIFGGKFNDYLLQRESKKYGFVVPEARFGVNIYIASFLLPAALLTVGWCFWEKTFWVFPLIGTAAFGFAQMIIIGVTITYLADCLPGKGASGVAINNFIRMLLAAVVSFITAPLIEAIGVGPFLSICAGISASTNICLILLKLKGDMWRETYNLEHIYNIVER</sequence>
<keyword evidence="4 6" id="KW-0472">Membrane</keyword>
<dbReference type="Pfam" id="PF07690">
    <property type="entry name" value="MFS_1"/>
    <property type="match status" value="1"/>
</dbReference>
<dbReference type="EMBL" id="CABFWN010000005">
    <property type="protein sequence ID" value="VUG19337.1"/>
    <property type="molecule type" value="Genomic_DNA"/>
</dbReference>
<feature type="transmembrane region" description="Helical" evidence="6">
    <location>
        <begin position="218"/>
        <end position="235"/>
    </location>
</feature>
<dbReference type="PROSITE" id="PS50850">
    <property type="entry name" value="MFS"/>
    <property type="match status" value="1"/>
</dbReference>
<feature type="transmembrane region" description="Helical" evidence="6">
    <location>
        <begin position="125"/>
        <end position="144"/>
    </location>
</feature>
<feature type="domain" description="Major facilitator superfamily (MFS) profile" evidence="7">
    <location>
        <begin position="59"/>
        <end position="547"/>
    </location>
</feature>
<feature type="transmembrane region" description="Helical" evidence="6">
    <location>
        <begin position="522"/>
        <end position="542"/>
    </location>
</feature>
<dbReference type="CDD" id="cd17323">
    <property type="entry name" value="MFS_Tpo1_MDR_like"/>
    <property type="match status" value="1"/>
</dbReference>
<evidence type="ECO:0000256" key="5">
    <source>
        <dbReference type="SAM" id="MobiDB-lite"/>
    </source>
</evidence>
<feature type="region of interest" description="Disordered" evidence="5">
    <location>
        <begin position="296"/>
        <end position="316"/>
    </location>
</feature>
<dbReference type="AlphaFoldDB" id="A0A7D9CZ32"/>
<dbReference type="InterPro" id="IPR020846">
    <property type="entry name" value="MFS_dom"/>
</dbReference>
<evidence type="ECO:0000256" key="4">
    <source>
        <dbReference type="ARBA" id="ARBA00023136"/>
    </source>
</evidence>
<keyword evidence="9" id="KW-1185">Reference proteome</keyword>
<feature type="transmembrane region" description="Helical" evidence="6">
    <location>
        <begin position="391"/>
        <end position="408"/>
    </location>
</feature>
<dbReference type="SUPFAM" id="SSF103473">
    <property type="entry name" value="MFS general substrate transporter"/>
    <property type="match status" value="1"/>
</dbReference>
<feature type="transmembrane region" description="Helical" evidence="6">
    <location>
        <begin position="58"/>
        <end position="78"/>
    </location>
</feature>
<feature type="region of interest" description="Disordered" evidence="5">
    <location>
        <begin position="1"/>
        <end position="24"/>
    </location>
</feature>
<name>A0A7D9CZ32_DEKBR</name>
<evidence type="ECO:0000313" key="8">
    <source>
        <dbReference type="EMBL" id="VUG19337.1"/>
    </source>
</evidence>
<dbReference type="GO" id="GO:0015203">
    <property type="term" value="F:polyamine transmembrane transporter activity"/>
    <property type="evidence" value="ECO:0007669"/>
    <property type="project" value="TreeGrafter"/>
</dbReference>
<protein>
    <submittedName>
        <fullName evidence="8">DEBR0S5_00232g1_1</fullName>
    </submittedName>
</protein>
<feature type="compositionally biased region" description="Low complexity" evidence="5">
    <location>
        <begin position="296"/>
        <end position="305"/>
    </location>
</feature>
<feature type="transmembrane region" description="Helical" evidence="6">
    <location>
        <begin position="350"/>
        <end position="371"/>
    </location>
</feature>
<evidence type="ECO:0000313" key="9">
    <source>
        <dbReference type="Proteomes" id="UP000478008"/>
    </source>
</evidence>
<dbReference type="Gene3D" id="1.20.1250.20">
    <property type="entry name" value="MFS general substrate transporter like domains"/>
    <property type="match status" value="1"/>
</dbReference>
<dbReference type="Proteomes" id="UP000478008">
    <property type="component" value="Unassembled WGS sequence"/>
</dbReference>
<evidence type="ECO:0000256" key="2">
    <source>
        <dbReference type="ARBA" id="ARBA00022692"/>
    </source>
</evidence>
<evidence type="ECO:0000256" key="6">
    <source>
        <dbReference type="SAM" id="Phobius"/>
    </source>
</evidence>
<dbReference type="InterPro" id="IPR011701">
    <property type="entry name" value="MFS"/>
</dbReference>
<feature type="transmembrane region" description="Helical" evidence="6">
    <location>
        <begin position="184"/>
        <end position="206"/>
    </location>
</feature>